<dbReference type="InterPro" id="IPR022560">
    <property type="entry name" value="DUF3473"/>
</dbReference>
<dbReference type="GO" id="GO:0005975">
    <property type="term" value="P:carbohydrate metabolic process"/>
    <property type="evidence" value="ECO:0007669"/>
    <property type="project" value="InterPro"/>
</dbReference>
<dbReference type="PANTHER" id="PTHR47561:SF1">
    <property type="entry name" value="POLYSACCHARIDE DEACETYLASE FAMILY PROTEIN (AFU_ORTHOLOGUE AFUA_6G05030)"/>
    <property type="match status" value="1"/>
</dbReference>
<accession>A0A381WQH5</accession>
<organism evidence="2">
    <name type="scientific">marine metagenome</name>
    <dbReference type="NCBI Taxonomy" id="408172"/>
    <lineage>
        <taxon>unclassified sequences</taxon>
        <taxon>metagenomes</taxon>
        <taxon>ecological metagenomes</taxon>
    </lineage>
</organism>
<dbReference type="InterPro" id="IPR011330">
    <property type="entry name" value="Glyco_hydro/deAcase_b/a-brl"/>
</dbReference>
<dbReference type="Pfam" id="PF11959">
    <property type="entry name" value="DUF3473"/>
    <property type="match status" value="1"/>
</dbReference>
<gene>
    <name evidence="2" type="ORF">METZ01_LOCUS107608</name>
</gene>
<sequence length="282" mass="33606">MQKKCYVTIDFEDFSHDFKRSVLFEKDPKINEEALNKSYEYIKYLLKKLNDIKVTFFCTGIVAKKYPDIISKISKDGHEVACHYLFHDDVYKENINDFEKNINEAILHLENASNQKVVGFRAPKFSISMKNVNHYKIINKYFKYDSSLNTLNIKKISEFKKINQLTNLTFLPVPTFSFLKKIKYKSGGTFFKFFPFLFTDQLLKQAAKNGIIPIVYIHPYEFENGKNFRITFNQLKLPFVKRLYWIMRQTQWLNFMNFTTSKKLFKLHKKYEIAGMLKNCLQ</sequence>
<evidence type="ECO:0000259" key="1">
    <source>
        <dbReference type="PROSITE" id="PS51677"/>
    </source>
</evidence>
<dbReference type="PANTHER" id="PTHR47561">
    <property type="entry name" value="POLYSACCHARIDE DEACETYLASE FAMILY PROTEIN (AFU_ORTHOLOGUE AFUA_6G05030)"/>
    <property type="match status" value="1"/>
</dbReference>
<dbReference type="AlphaFoldDB" id="A0A381WQH5"/>
<dbReference type="Pfam" id="PF01522">
    <property type="entry name" value="Polysacc_deac_1"/>
    <property type="match status" value="1"/>
</dbReference>
<name>A0A381WQH5_9ZZZZ</name>
<dbReference type="SUPFAM" id="SSF88713">
    <property type="entry name" value="Glycoside hydrolase/deacetylase"/>
    <property type="match status" value="1"/>
</dbReference>
<feature type="domain" description="NodB homology" evidence="1">
    <location>
        <begin position="20"/>
        <end position="282"/>
    </location>
</feature>
<evidence type="ECO:0000313" key="2">
    <source>
        <dbReference type="EMBL" id="SVA54754.1"/>
    </source>
</evidence>
<dbReference type="GO" id="GO:0016810">
    <property type="term" value="F:hydrolase activity, acting on carbon-nitrogen (but not peptide) bonds"/>
    <property type="evidence" value="ECO:0007669"/>
    <property type="project" value="InterPro"/>
</dbReference>
<proteinExistence type="predicted"/>
<dbReference type="PROSITE" id="PS51677">
    <property type="entry name" value="NODB"/>
    <property type="match status" value="1"/>
</dbReference>
<dbReference type="InterPro" id="IPR002509">
    <property type="entry name" value="NODB_dom"/>
</dbReference>
<reference evidence="2" key="1">
    <citation type="submission" date="2018-05" db="EMBL/GenBank/DDBJ databases">
        <authorList>
            <person name="Lanie J.A."/>
            <person name="Ng W.-L."/>
            <person name="Kazmierczak K.M."/>
            <person name="Andrzejewski T.M."/>
            <person name="Davidsen T.M."/>
            <person name="Wayne K.J."/>
            <person name="Tettelin H."/>
            <person name="Glass J.I."/>
            <person name="Rusch D."/>
            <person name="Podicherti R."/>
            <person name="Tsui H.-C.T."/>
            <person name="Winkler M.E."/>
        </authorList>
    </citation>
    <scope>NUCLEOTIDE SEQUENCE</scope>
</reference>
<protein>
    <recommendedName>
        <fullName evidence="1">NodB homology domain-containing protein</fullName>
    </recommendedName>
</protein>
<dbReference type="Gene3D" id="3.20.20.370">
    <property type="entry name" value="Glycoside hydrolase/deacetylase"/>
    <property type="match status" value="1"/>
</dbReference>
<dbReference type="EMBL" id="UINC01012550">
    <property type="protein sequence ID" value="SVA54754.1"/>
    <property type="molecule type" value="Genomic_DNA"/>
</dbReference>